<dbReference type="CDD" id="cd07012">
    <property type="entry name" value="PBP2_Bug_TTT"/>
    <property type="match status" value="1"/>
</dbReference>
<keyword evidence="4" id="KW-1185">Reference proteome</keyword>
<comment type="caution">
    <text evidence="3">The sequence shown here is derived from an EMBL/GenBank/DDBJ whole genome shotgun (WGS) entry which is preliminary data.</text>
</comment>
<dbReference type="AlphaFoldDB" id="A0A0A5I3X4"/>
<dbReference type="Gene3D" id="3.40.190.10">
    <property type="entry name" value="Periplasmic binding protein-like II"/>
    <property type="match status" value="1"/>
</dbReference>
<dbReference type="Gene3D" id="3.40.190.150">
    <property type="entry name" value="Bordetella uptake gene, domain 1"/>
    <property type="match status" value="1"/>
</dbReference>
<gene>
    <name evidence="3" type="ORF">N783_16725</name>
</gene>
<dbReference type="OrthoDB" id="8881899at2"/>
<evidence type="ECO:0000256" key="2">
    <source>
        <dbReference type="SAM" id="SignalP"/>
    </source>
</evidence>
<evidence type="ECO:0000313" key="3">
    <source>
        <dbReference type="EMBL" id="KGX90497.1"/>
    </source>
</evidence>
<accession>A0A0A5I3X4</accession>
<dbReference type="eggNOG" id="COG3181">
    <property type="taxonomic scope" value="Bacteria"/>
</dbReference>
<dbReference type="PANTHER" id="PTHR42928">
    <property type="entry name" value="TRICARBOXYLATE-BINDING PROTEIN"/>
    <property type="match status" value="1"/>
</dbReference>
<dbReference type="EMBL" id="AVPF01000007">
    <property type="protein sequence ID" value="KGX90497.1"/>
    <property type="molecule type" value="Genomic_DNA"/>
</dbReference>
<organism evidence="3 4">
    <name type="scientific">Pontibacillus marinus BH030004 = DSM 16465</name>
    <dbReference type="NCBI Taxonomy" id="1385511"/>
    <lineage>
        <taxon>Bacteria</taxon>
        <taxon>Bacillati</taxon>
        <taxon>Bacillota</taxon>
        <taxon>Bacilli</taxon>
        <taxon>Bacillales</taxon>
        <taxon>Bacillaceae</taxon>
        <taxon>Pontibacillus</taxon>
    </lineage>
</organism>
<dbReference type="PANTHER" id="PTHR42928:SF5">
    <property type="entry name" value="BLR1237 PROTEIN"/>
    <property type="match status" value="1"/>
</dbReference>
<keyword evidence="2" id="KW-0732">Signal</keyword>
<proteinExistence type="inferred from homology"/>
<feature type="signal peptide" evidence="2">
    <location>
        <begin position="1"/>
        <end position="21"/>
    </location>
</feature>
<evidence type="ECO:0000256" key="1">
    <source>
        <dbReference type="ARBA" id="ARBA00006987"/>
    </source>
</evidence>
<reference evidence="3 4" key="1">
    <citation type="submission" date="2013-08" db="EMBL/GenBank/DDBJ databases">
        <authorList>
            <person name="Huang J."/>
            <person name="Wang G."/>
        </authorList>
    </citation>
    <scope>NUCLEOTIDE SEQUENCE [LARGE SCALE GENOMIC DNA]</scope>
    <source>
        <strain evidence="3 4">BH030004</strain>
    </source>
</reference>
<name>A0A0A5I3X4_9BACI</name>
<protein>
    <recommendedName>
        <fullName evidence="5">Tripartite tricarboxylate transporter substrate binding protein</fullName>
    </recommendedName>
</protein>
<dbReference type="Proteomes" id="UP000030403">
    <property type="component" value="Unassembled WGS sequence"/>
</dbReference>
<sequence>MKAFKMKGLLTLLFIISIVLSACGNQETSGGTSEDFPDKPIKIIVPFAAGGAATHTARIIAQYSEEHMGQSIVIENREGGGGTAGQGYVASADADGYTLLLATTSVVTNPIFNKTSYTYEDYQPIMQLVSDVTIMYASSDAPYDDFDSFVEYAKQNPGEVTIATSGAQASDNIAGQEMIKALGIDATTIPYDGGAPAVASAAGGHDDIALASFSEGEGQVQSENLKPILVLGEKSHKEYPNIPTSVDKGFDVTDESWRGLVAPAGTDPEVIEHLHEAFKKGFENEEYQEKMENMGMVTRARGPEEFKKLMDKDFERMSKLK</sequence>
<dbReference type="PROSITE" id="PS51257">
    <property type="entry name" value="PROKAR_LIPOPROTEIN"/>
    <property type="match status" value="1"/>
</dbReference>
<evidence type="ECO:0000313" key="4">
    <source>
        <dbReference type="Proteomes" id="UP000030403"/>
    </source>
</evidence>
<feature type="chain" id="PRO_5038835359" description="Tripartite tricarboxylate transporter substrate binding protein" evidence="2">
    <location>
        <begin position="22"/>
        <end position="321"/>
    </location>
</feature>
<dbReference type="STRING" id="1385511.GCA_000425225_01625"/>
<evidence type="ECO:0008006" key="5">
    <source>
        <dbReference type="Google" id="ProtNLM"/>
    </source>
</evidence>
<dbReference type="InterPro" id="IPR042100">
    <property type="entry name" value="Bug_dom1"/>
</dbReference>
<dbReference type="Pfam" id="PF03401">
    <property type="entry name" value="TctC"/>
    <property type="match status" value="1"/>
</dbReference>
<dbReference type="PIRSF" id="PIRSF017082">
    <property type="entry name" value="YflP"/>
    <property type="match status" value="1"/>
</dbReference>
<dbReference type="RefSeq" id="WP_027448494.1">
    <property type="nucleotide sequence ID" value="NZ_AVPF01000007.1"/>
</dbReference>
<dbReference type="InterPro" id="IPR005064">
    <property type="entry name" value="BUG"/>
</dbReference>
<comment type="similarity">
    <text evidence="1">Belongs to the UPF0065 (bug) family.</text>
</comment>